<gene>
    <name evidence="1" type="ORF">BK741_21505</name>
</gene>
<dbReference type="Proteomes" id="UP000195120">
    <property type="component" value="Unassembled WGS sequence"/>
</dbReference>
<dbReference type="AlphaFoldDB" id="A0A9X6LJE4"/>
<sequence length="550" mass="63520">MKHGYINRILTLNFDNLVQRACSLVNEFPAIYDMTTSSEFRTDLLFDKSVIHLHGQHTGFILCNTEEEVEAQSKVLQPIFDQLDQKSLWIVIGYSGNNDPIFKLLAKKEIFENRLFWVGYENNPPSEMLKSDLLSDEKYAFFIKGFNSDDFFVLVSQHLGCFPPTFIRKPFTHLSDTLDTLARYKIPSINHKTVRYRNIEDSNAIHSLTKNVVQKAISSIENNKKLMAQHYIMAGLFDEVIKLAEEPTDEIDLEFEYQVINALREKNEFSTAIDRLNQLDNKFPNTYEINDRLASMYSQIAYSNNDEDSKGIGLTNAQLCMNFAMKAYSISPSLDSLKRWEARLAFMRAFYFYSLHDEETHVFLHESTSTFIKHVKSFAIENSDKSFSINLHVTARMYIEQQNFEYAQFILESIQDIDSLNTDSQANIMATWGLWYFRNININFDTSLKEGINYYEEGMSLIHKKANDDPNDNLYIAIKQQFLFEHAKFLLQHVQPKEKIISILKECIGLGELSGLNSDIHTEATKILESINIQNTTLSEVAFTTSSNSL</sequence>
<evidence type="ECO:0000313" key="2">
    <source>
        <dbReference type="Proteomes" id="UP000195120"/>
    </source>
</evidence>
<dbReference type="InterPro" id="IPR029035">
    <property type="entry name" value="DHS-like_NAD/FAD-binding_dom"/>
</dbReference>
<evidence type="ECO:0008006" key="3">
    <source>
        <dbReference type="Google" id="ProtNLM"/>
    </source>
</evidence>
<reference evidence="1 2" key="1">
    <citation type="submission" date="2016-10" db="EMBL/GenBank/DDBJ databases">
        <title>Comparative genomics of Bacillus thuringiensis reveals a path to pathogens against multiple invertebrate hosts.</title>
        <authorList>
            <person name="Zheng J."/>
            <person name="Gao Q."/>
            <person name="Liu H."/>
            <person name="Peng D."/>
            <person name="Ruan L."/>
            <person name="Sun M."/>
        </authorList>
    </citation>
    <scope>NUCLEOTIDE SEQUENCE [LARGE SCALE GENOMIC DNA]</scope>
    <source>
        <strain evidence="1">BGSC 4BW1</strain>
    </source>
</reference>
<evidence type="ECO:0000313" key="1">
    <source>
        <dbReference type="EMBL" id="OUB44967.1"/>
    </source>
</evidence>
<name>A0A9X6LJE4_BACTU</name>
<accession>A0A9X6LJE4</accession>
<dbReference type="SUPFAM" id="SSF52467">
    <property type="entry name" value="DHS-like NAD/FAD-binding domain"/>
    <property type="match status" value="1"/>
</dbReference>
<comment type="caution">
    <text evidence="1">The sequence shown here is derived from an EMBL/GenBank/DDBJ whole genome shotgun (WGS) entry which is preliminary data.</text>
</comment>
<organism evidence="1 2">
    <name type="scientific">Bacillus thuringiensis serovar iberica</name>
    <dbReference type="NCBI Taxonomy" id="180866"/>
    <lineage>
        <taxon>Bacteria</taxon>
        <taxon>Bacillati</taxon>
        <taxon>Bacillota</taxon>
        <taxon>Bacilli</taxon>
        <taxon>Bacillales</taxon>
        <taxon>Bacillaceae</taxon>
        <taxon>Bacillus</taxon>
        <taxon>Bacillus cereus group</taxon>
    </lineage>
</organism>
<proteinExistence type="predicted"/>
<dbReference type="EMBL" id="MOOP01000122">
    <property type="protein sequence ID" value="OUB44967.1"/>
    <property type="molecule type" value="Genomic_DNA"/>
</dbReference>
<dbReference type="Gene3D" id="3.40.50.1220">
    <property type="entry name" value="TPP-binding domain"/>
    <property type="match status" value="1"/>
</dbReference>
<protein>
    <recommendedName>
        <fullName evidence="3">SIR2-like domain-containing protein</fullName>
    </recommendedName>
</protein>